<dbReference type="Gramene" id="KQL29942">
    <property type="protein sequence ID" value="KQL29942"/>
    <property type="gene ID" value="SETIT_018630mg"/>
</dbReference>
<dbReference type="AlphaFoldDB" id="K3YWI4"/>
<protein>
    <submittedName>
        <fullName evidence="2 3">Uncharacterized protein</fullName>
    </submittedName>
</protein>
<evidence type="ECO:0000313" key="4">
    <source>
        <dbReference type="Proteomes" id="UP000004995"/>
    </source>
</evidence>
<keyword evidence="4" id="KW-1185">Reference proteome</keyword>
<reference evidence="3" key="3">
    <citation type="submission" date="2018-08" db="UniProtKB">
        <authorList>
            <consortium name="EnsemblPlants"/>
        </authorList>
    </citation>
    <scope>IDENTIFICATION</scope>
    <source>
        <strain evidence="3">Yugu1</strain>
    </source>
</reference>
<gene>
    <name evidence="2" type="ORF">SETIT_1G186000v2</name>
</gene>
<accession>K3YWI4</accession>
<reference evidence="2 4" key="1">
    <citation type="journal article" date="2012" name="Nat. Biotechnol.">
        <title>Reference genome sequence of the model plant Setaria.</title>
        <authorList>
            <person name="Bennetzen J.L."/>
            <person name="Schmutz J."/>
            <person name="Wang H."/>
            <person name="Percifield R."/>
            <person name="Hawkins J."/>
            <person name="Pontaroli A.C."/>
            <person name="Estep M."/>
            <person name="Feng L."/>
            <person name="Vaughn J.N."/>
            <person name="Grimwood J."/>
            <person name="Jenkins J."/>
            <person name="Barry K."/>
            <person name="Lindquist E."/>
            <person name="Hellsten U."/>
            <person name="Deshpande S."/>
            <person name="Wang X."/>
            <person name="Wu X."/>
            <person name="Mitros T."/>
            <person name="Triplett J."/>
            <person name="Yang X."/>
            <person name="Ye C.Y."/>
            <person name="Mauro-Herrera M."/>
            <person name="Wang L."/>
            <person name="Li P."/>
            <person name="Sharma M."/>
            <person name="Sharma R."/>
            <person name="Ronald P.C."/>
            <person name="Panaud O."/>
            <person name="Kellogg E.A."/>
            <person name="Brutnell T.P."/>
            <person name="Doust A.N."/>
            <person name="Tuskan G.A."/>
            <person name="Rokhsar D."/>
            <person name="Devos K.M."/>
        </authorList>
    </citation>
    <scope>NUCLEOTIDE SEQUENCE [LARGE SCALE GENOMIC DNA]</scope>
    <source>
        <strain evidence="4">cv. Yugu1</strain>
        <strain evidence="2">Yugu1</strain>
    </source>
</reference>
<name>K3YWI4_SETIT</name>
<organism evidence="3 4">
    <name type="scientific">Setaria italica</name>
    <name type="common">Foxtail millet</name>
    <name type="synonym">Panicum italicum</name>
    <dbReference type="NCBI Taxonomy" id="4555"/>
    <lineage>
        <taxon>Eukaryota</taxon>
        <taxon>Viridiplantae</taxon>
        <taxon>Streptophyta</taxon>
        <taxon>Embryophyta</taxon>
        <taxon>Tracheophyta</taxon>
        <taxon>Spermatophyta</taxon>
        <taxon>Magnoliopsida</taxon>
        <taxon>Liliopsida</taxon>
        <taxon>Poales</taxon>
        <taxon>Poaceae</taxon>
        <taxon>PACMAD clade</taxon>
        <taxon>Panicoideae</taxon>
        <taxon>Panicodae</taxon>
        <taxon>Paniceae</taxon>
        <taxon>Cenchrinae</taxon>
        <taxon>Setaria</taxon>
    </lineage>
</organism>
<feature type="region of interest" description="Disordered" evidence="1">
    <location>
        <begin position="81"/>
        <end position="103"/>
    </location>
</feature>
<sequence>MMLRMNSLRDLTLHLSRPADRLLQSGGHGWFWSCAPMELCCREGPDGGTGPRGKNPRKWFAVPRSRGLPLNGCMPRVAWQQLGTTRSSSRTSTSRHGSGANGRRVRLLLTPAWKQPAAAMDSIVGEEAVELLQALTPEPQSME</sequence>
<dbReference type="Proteomes" id="UP000004995">
    <property type="component" value="Unassembled WGS sequence"/>
</dbReference>
<evidence type="ECO:0000256" key="1">
    <source>
        <dbReference type="SAM" id="MobiDB-lite"/>
    </source>
</evidence>
<reference evidence="2" key="2">
    <citation type="submission" date="2015-07" db="EMBL/GenBank/DDBJ databases">
        <authorList>
            <person name="Noorani M."/>
        </authorList>
    </citation>
    <scope>NUCLEOTIDE SEQUENCE</scope>
    <source>
        <strain evidence="2">Yugu1</strain>
    </source>
</reference>
<dbReference type="OrthoDB" id="691879at2759"/>
<evidence type="ECO:0000313" key="3">
    <source>
        <dbReference type="EnsemblPlants" id="KQL29942"/>
    </source>
</evidence>
<dbReference type="EMBL" id="AGNK02000377">
    <property type="status" value="NOT_ANNOTATED_CDS"/>
    <property type="molecule type" value="Genomic_DNA"/>
</dbReference>
<evidence type="ECO:0000313" key="2">
    <source>
        <dbReference type="EMBL" id="RCV06718.1"/>
    </source>
</evidence>
<dbReference type="eggNOG" id="ENOG502R5K3">
    <property type="taxonomic scope" value="Eukaryota"/>
</dbReference>
<dbReference type="OMA" id="APMELCC"/>
<proteinExistence type="predicted"/>
<feature type="compositionally biased region" description="Low complexity" evidence="1">
    <location>
        <begin position="83"/>
        <end position="98"/>
    </location>
</feature>
<dbReference type="EnsemblPlants" id="KQL29942">
    <property type="protein sequence ID" value="KQL29942"/>
    <property type="gene ID" value="SETIT_018630mg"/>
</dbReference>
<dbReference type="HOGENOM" id="CLU_1809541_0_0_1"/>
<dbReference type="EMBL" id="CM003528">
    <property type="protein sequence ID" value="RCV06718.1"/>
    <property type="molecule type" value="Genomic_DNA"/>
</dbReference>